<sequence>MKTETPVVKYLADYKAPTHKIETVDLEFHLDDTQTQVFSKMKITPVNGNTLELNGEELKLKSVKVNGEEFSNYKEENEILTLTGLPSEAFTLEIHNEINPKANTALDGLYKSGGMFCSQNEPEGFRRITYFIDRPDNLSVFTTKIIADKKDYPFLLSNGNLIESGDLEDGKHFAVWNDPFAKPAYLYALVAGDLAVIEDTFKTKSGRDVKLQVFVDKGNEEKSHHAMESLKKSMKWDEKRFRLEYDLDIYMIVAVDSFNMGAMENKGLNIFNSAYVLASKETAEDRNFFGIESVVGHEYFHNWTGNRVTCRDWFQLTLKEGLTVFRDQEFSADLNSRSVCRINDVRNLKAAQFPEDAGPQSHPIQPKSYIEMNNFYTMTIYEKGAEVIRMYHTLLGEEGFQRGMDKYFELYDGQAVTTADFTHAMSVANDNYDFSQFRRWYDQAGTPVLDITTKYDEAAKEFTLTVNQSTPATPGQPTKEPFHMPFLLGLLDSAGNDMTLALKNRDDQNDLDRGLLHIKADTETFVFANVNERPVASLNRNFSAPVVLRSDLTDEDFVFLMANDNDDFNRYEAGQALALKNIHAMLKDENHQVDELFIKAWGSILNDNNIDEEFKAVCLSLPSMIDVAATIDIPNYRAIHEAKDKLFKLLANTYKLELASIYNDLSTERPFKVDAKAMGERKLRGFVLACLSTVEEHKELARECFKYATNMTDMMNSLSVMVNENLPGCQESLKEFYDKFKDQTLVMQKWLSVQASSCDDTTFDKVQELMKDEVFDMNVPNLVSALIGSFARNKVQFNHESGRGMKFIAEMIRKVDAINPQSASRLAGAFNDYRKMPADLKEIAKAELTAIVESDKTSKNVYEKLSKTLNS</sequence>
<keyword evidence="8" id="KW-0479">Metal-binding</keyword>
<name>A0ABY0IGI3_9BACT</name>
<dbReference type="InterPro" id="IPR037144">
    <property type="entry name" value="Peptidase_M1_pepN_C_sf"/>
</dbReference>
<dbReference type="InterPro" id="IPR035414">
    <property type="entry name" value="Peptidase_M1_pepN_Ig-like"/>
</dbReference>
<dbReference type="Gene3D" id="1.25.50.10">
    <property type="entry name" value="Peptidase M1, alanyl aminopeptidase, C-terminal domain"/>
    <property type="match status" value="1"/>
</dbReference>
<dbReference type="EC" id="3.4.11.2" evidence="4"/>
<evidence type="ECO:0000313" key="16">
    <source>
        <dbReference type="EMBL" id="RZF21228.1"/>
    </source>
</evidence>
<feature type="domain" description="Peptidase M1 alanyl aminopeptidase C-terminal" evidence="14">
    <location>
        <begin position="554"/>
        <end position="870"/>
    </location>
</feature>
<dbReference type="Gene3D" id="3.30.2010.30">
    <property type="match status" value="1"/>
</dbReference>
<dbReference type="InterPro" id="IPR042097">
    <property type="entry name" value="Aminopeptidase_N-like_N_sf"/>
</dbReference>
<protein>
    <recommendedName>
        <fullName evidence="5">Aminopeptidase N</fullName>
        <ecNumber evidence="4">3.4.11.2</ecNumber>
    </recommendedName>
</protein>
<evidence type="ECO:0000259" key="12">
    <source>
        <dbReference type="Pfam" id="PF01433"/>
    </source>
</evidence>
<keyword evidence="10" id="KW-0862">Zinc</keyword>
<feature type="domain" description="Peptidase M1 membrane alanine aminopeptidase" evidence="12">
    <location>
        <begin position="226"/>
        <end position="436"/>
    </location>
</feature>
<gene>
    <name evidence="16" type="ORF">DAY19_05975</name>
</gene>
<comment type="cofactor">
    <cofactor evidence="2">
        <name>Zn(2+)</name>
        <dbReference type="ChEBI" id="CHEBI:29105"/>
    </cofactor>
</comment>
<evidence type="ECO:0000256" key="7">
    <source>
        <dbReference type="ARBA" id="ARBA00022670"/>
    </source>
</evidence>
<evidence type="ECO:0000259" key="15">
    <source>
        <dbReference type="Pfam" id="PF17900"/>
    </source>
</evidence>
<comment type="caution">
    <text evidence="16">The sequence shown here is derived from an EMBL/GenBank/DDBJ whole genome shotgun (WGS) entry which is preliminary data.</text>
</comment>
<keyword evidence="9" id="KW-0378">Hydrolase</keyword>
<evidence type="ECO:0000313" key="17">
    <source>
        <dbReference type="Proteomes" id="UP000443582"/>
    </source>
</evidence>
<dbReference type="InterPro" id="IPR001930">
    <property type="entry name" value="Peptidase_M1"/>
</dbReference>
<evidence type="ECO:0000256" key="2">
    <source>
        <dbReference type="ARBA" id="ARBA00001947"/>
    </source>
</evidence>
<evidence type="ECO:0000256" key="3">
    <source>
        <dbReference type="ARBA" id="ARBA00010136"/>
    </source>
</evidence>
<keyword evidence="17" id="KW-1185">Reference proteome</keyword>
<dbReference type="PRINTS" id="PR00756">
    <property type="entry name" value="ALADIPTASE"/>
</dbReference>
<feature type="domain" description="Peptidase M1 alanyl aminopeptidase Ig-like fold" evidence="13">
    <location>
        <begin position="445"/>
        <end position="550"/>
    </location>
</feature>
<dbReference type="InterPro" id="IPR024601">
    <property type="entry name" value="Peptidase_M1_pepN_C"/>
</dbReference>
<evidence type="ECO:0000256" key="8">
    <source>
        <dbReference type="ARBA" id="ARBA00022723"/>
    </source>
</evidence>
<evidence type="ECO:0000256" key="1">
    <source>
        <dbReference type="ARBA" id="ARBA00000098"/>
    </source>
</evidence>
<evidence type="ECO:0000256" key="10">
    <source>
        <dbReference type="ARBA" id="ARBA00022833"/>
    </source>
</evidence>
<keyword evidence="11" id="KW-0482">Metalloprotease</keyword>
<dbReference type="PANTHER" id="PTHR46322:SF1">
    <property type="entry name" value="PUROMYCIN-SENSITIVE AMINOPEPTIDASE"/>
    <property type="match status" value="1"/>
</dbReference>
<keyword evidence="6 16" id="KW-0031">Aminopeptidase</keyword>
<dbReference type="Pfam" id="PF11940">
    <property type="entry name" value="DUF3458"/>
    <property type="match status" value="1"/>
</dbReference>
<evidence type="ECO:0000256" key="9">
    <source>
        <dbReference type="ARBA" id="ARBA00022801"/>
    </source>
</evidence>
<dbReference type="InterPro" id="IPR038438">
    <property type="entry name" value="PepN_Ig-like_sf"/>
</dbReference>
<dbReference type="Pfam" id="PF17900">
    <property type="entry name" value="Peptidase_M1_N"/>
    <property type="match status" value="1"/>
</dbReference>
<dbReference type="InterPro" id="IPR045357">
    <property type="entry name" value="Aminopeptidase_N-like_N"/>
</dbReference>
<keyword evidence="7" id="KW-0645">Protease</keyword>
<evidence type="ECO:0000259" key="14">
    <source>
        <dbReference type="Pfam" id="PF17432"/>
    </source>
</evidence>
<dbReference type="SUPFAM" id="SSF55486">
    <property type="entry name" value="Metalloproteases ('zincins'), catalytic domain"/>
    <property type="match status" value="1"/>
</dbReference>
<dbReference type="Pfam" id="PF01433">
    <property type="entry name" value="Peptidase_M1"/>
    <property type="match status" value="1"/>
</dbReference>
<dbReference type="Pfam" id="PF17432">
    <property type="entry name" value="DUF3458_C"/>
    <property type="match status" value="1"/>
</dbReference>
<dbReference type="Proteomes" id="UP000443582">
    <property type="component" value="Unassembled WGS sequence"/>
</dbReference>
<dbReference type="CDD" id="cd09600">
    <property type="entry name" value="M1_APN"/>
    <property type="match status" value="1"/>
</dbReference>
<comment type="catalytic activity">
    <reaction evidence="1">
        <text>Release of an N-terminal amino acid, Xaa-|-Yaa- from a peptide, amide or arylamide. Xaa is preferably Ala, but may be most amino acids including Pro (slow action). When a terminal hydrophobic residue is followed by a prolyl residue, the two may be released as an intact Xaa-Pro dipeptide.</text>
        <dbReference type="EC" id="3.4.11.2"/>
    </reaction>
</comment>
<dbReference type="InterPro" id="IPR012779">
    <property type="entry name" value="Peptidase_M1_pepN"/>
</dbReference>
<proteinExistence type="inferred from homology"/>
<dbReference type="InterPro" id="IPR027268">
    <property type="entry name" value="Peptidase_M4/M1_CTD_sf"/>
</dbReference>
<dbReference type="GO" id="GO:0004177">
    <property type="term" value="F:aminopeptidase activity"/>
    <property type="evidence" value="ECO:0007669"/>
    <property type="project" value="UniProtKB-KW"/>
</dbReference>
<comment type="similarity">
    <text evidence="3">Belongs to the peptidase M1 family.</text>
</comment>
<evidence type="ECO:0000256" key="4">
    <source>
        <dbReference type="ARBA" id="ARBA00012564"/>
    </source>
</evidence>
<dbReference type="Gene3D" id="2.60.40.1730">
    <property type="entry name" value="tricorn interacting facor f3 domain"/>
    <property type="match status" value="1"/>
</dbReference>
<dbReference type="SUPFAM" id="SSF63737">
    <property type="entry name" value="Leukotriene A4 hydrolase N-terminal domain"/>
    <property type="match status" value="1"/>
</dbReference>
<dbReference type="Gene3D" id="2.60.40.1840">
    <property type="match status" value="1"/>
</dbReference>
<dbReference type="PANTHER" id="PTHR46322">
    <property type="entry name" value="PUROMYCIN-SENSITIVE AMINOPEPTIDASE"/>
    <property type="match status" value="1"/>
</dbReference>
<dbReference type="Gene3D" id="1.10.390.10">
    <property type="entry name" value="Neutral Protease Domain 2"/>
    <property type="match status" value="1"/>
</dbReference>
<organism evidence="16 17">
    <name type="scientific">Halobacteriovorax vibrionivorans</name>
    <dbReference type="NCBI Taxonomy" id="2152716"/>
    <lineage>
        <taxon>Bacteria</taxon>
        <taxon>Pseudomonadati</taxon>
        <taxon>Bdellovibrionota</taxon>
        <taxon>Bacteriovoracia</taxon>
        <taxon>Bacteriovoracales</taxon>
        <taxon>Halobacteriovoraceae</taxon>
        <taxon>Halobacteriovorax</taxon>
    </lineage>
</organism>
<dbReference type="NCBIfam" id="TIGR02414">
    <property type="entry name" value="pepN_proteo"/>
    <property type="match status" value="1"/>
</dbReference>
<evidence type="ECO:0000256" key="5">
    <source>
        <dbReference type="ARBA" id="ARBA00015611"/>
    </source>
</evidence>
<dbReference type="RefSeq" id="WP_114706295.1">
    <property type="nucleotide sequence ID" value="NZ_QDKL01000002.1"/>
</dbReference>
<accession>A0ABY0IGI3</accession>
<dbReference type="EMBL" id="QDKL01000002">
    <property type="protein sequence ID" value="RZF21228.1"/>
    <property type="molecule type" value="Genomic_DNA"/>
</dbReference>
<evidence type="ECO:0000259" key="13">
    <source>
        <dbReference type="Pfam" id="PF11940"/>
    </source>
</evidence>
<reference evidence="17" key="1">
    <citation type="journal article" date="2019" name="Int. J. Syst. Evol. Microbiol.">
        <title>Halobacteriovorax valvorus sp. nov., a novel prokaryotic predator isolated from coastal seawater of China.</title>
        <authorList>
            <person name="Chen M.-X."/>
        </authorList>
    </citation>
    <scope>NUCLEOTIDE SEQUENCE [LARGE SCALE GENOMIC DNA]</scope>
    <source>
        <strain evidence="17">BL9</strain>
    </source>
</reference>
<dbReference type="InterPro" id="IPR014782">
    <property type="entry name" value="Peptidase_M1_dom"/>
</dbReference>
<feature type="domain" description="Aminopeptidase N-like N-terminal" evidence="15">
    <location>
        <begin position="39"/>
        <end position="186"/>
    </location>
</feature>
<evidence type="ECO:0000256" key="6">
    <source>
        <dbReference type="ARBA" id="ARBA00022438"/>
    </source>
</evidence>
<evidence type="ECO:0000256" key="11">
    <source>
        <dbReference type="ARBA" id="ARBA00023049"/>
    </source>
</evidence>